<protein>
    <submittedName>
        <fullName evidence="2">Uncharacterized protein</fullName>
    </submittedName>
</protein>
<feature type="compositionally biased region" description="Polar residues" evidence="1">
    <location>
        <begin position="19"/>
        <end position="57"/>
    </location>
</feature>
<reference evidence="2 3" key="1">
    <citation type="journal article" date="2018" name="Nat. Ecol. Evol.">
        <title>Pezizomycetes genomes reveal the molecular basis of ectomycorrhizal truffle lifestyle.</title>
        <authorList>
            <person name="Murat C."/>
            <person name="Payen T."/>
            <person name="Noel B."/>
            <person name="Kuo A."/>
            <person name="Morin E."/>
            <person name="Chen J."/>
            <person name="Kohler A."/>
            <person name="Krizsan K."/>
            <person name="Balestrini R."/>
            <person name="Da Silva C."/>
            <person name="Montanini B."/>
            <person name="Hainaut M."/>
            <person name="Levati E."/>
            <person name="Barry K.W."/>
            <person name="Belfiori B."/>
            <person name="Cichocki N."/>
            <person name="Clum A."/>
            <person name="Dockter R.B."/>
            <person name="Fauchery L."/>
            <person name="Guy J."/>
            <person name="Iotti M."/>
            <person name="Le Tacon F."/>
            <person name="Lindquist E.A."/>
            <person name="Lipzen A."/>
            <person name="Malagnac F."/>
            <person name="Mello A."/>
            <person name="Molinier V."/>
            <person name="Miyauchi S."/>
            <person name="Poulain J."/>
            <person name="Riccioni C."/>
            <person name="Rubini A."/>
            <person name="Sitrit Y."/>
            <person name="Splivallo R."/>
            <person name="Traeger S."/>
            <person name="Wang M."/>
            <person name="Zifcakova L."/>
            <person name="Wipf D."/>
            <person name="Zambonelli A."/>
            <person name="Paolocci F."/>
            <person name="Nowrousian M."/>
            <person name="Ottonello S."/>
            <person name="Baldrian P."/>
            <person name="Spatafora J.W."/>
            <person name="Henrissat B."/>
            <person name="Nagy L.G."/>
            <person name="Aury J.M."/>
            <person name="Wincker P."/>
            <person name="Grigoriev I.V."/>
            <person name="Bonfante P."/>
            <person name="Martin F.M."/>
        </authorList>
    </citation>
    <scope>NUCLEOTIDE SEQUENCE [LARGE SCALE GENOMIC DNA]</scope>
    <source>
        <strain evidence="2 3">RN42</strain>
    </source>
</reference>
<sequence length="239" mass="26353">MDTSSLISRTSPDADENTQPEPVATQDTQPTAQVLSLQTTREPSTQAVTPQRSQSDVSMDEDPIEELKKIVLPASGDFTDPEWKSKWDVEPSEIRSAFALLLLYYPPEACATGSWPATDLVEISVGTPCREGHWPASAVVEYAELQPAVVPAALHNIYAKHLLFFLQELRPYVETLEIRQIGIVPNMEKAFVGTVTGPMCLNAVVRKRFNESSVTERTVGAVAQRLEALHVELRGLMHG</sequence>
<keyword evidence="3" id="KW-1185">Reference proteome</keyword>
<name>A0A3N4HTH3_ASCIM</name>
<feature type="compositionally biased region" description="Polar residues" evidence="1">
    <location>
        <begin position="1"/>
        <end position="12"/>
    </location>
</feature>
<organism evidence="2 3">
    <name type="scientific">Ascobolus immersus RN42</name>
    <dbReference type="NCBI Taxonomy" id="1160509"/>
    <lineage>
        <taxon>Eukaryota</taxon>
        <taxon>Fungi</taxon>
        <taxon>Dikarya</taxon>
        <taxon>Ascomycota</taxon>
        <taxon>Pezizomycotina</taxon>
        <taxon>Pezizomycetes</taxon>
        <taxon>Pezizales</taxon>
        <taxon>Ascobolaceae</taxon>
        <taxon>Ascobolus</taxon>
    </lineage>
</organism>
<accession>A0A3N4HTH3</accession>
<feature type="region of interest" description="Disordered" evidence="1">
    <location>
        <begin position="1"/>
        <end position="61"/>
    </location>
</feature>
<gene>
    <name evidence="2" type="ORF">BJ508DRAFT_310403</name>
</gene>
<dbReference type="Proteomes" id="UP000275078">
    <property type="component" value="Unassembled WGS sequence"/>
</dbReference>
<proteinExistence type="predicted"/>
<dbReference type="EMBL" id="ML119731">
    <property type="protein sequence ID" value="RPA77122.1"/>
    <property type="molecule type" value="Genomic_DNA"/>
</dbReference>
<evidence type="ECO:0000313" key="3">
    <source>
        <dbReference type="Proteomes" id="UP000275078"/>
    </source>
</evidence>
<evidence type="ECO:0000256" key="1">
    <source>
        <dbReference type="SAM" id="MobiDB-lite"/>
    </source>
</evidence>
<evidence type="ECO:0000313" key="2">
    <source>
        <dbReference type="EMBL" id="RPA77122.1"/>
    </source>
</evidence>
<dbReference type="AlphaFoldDB" id="A0A3N4HTH3"/>